<gene>
    <name evidence="1" type="ORF">STAS_27512</name>
</gene>
<dbReference type="GO" id="GO:0003677">
    <property type="term" value="F:DNA binding"/>
    <property type="evidence" value="ECO:0007669"/>
    <property type="project" value="UniProtKB-KW"/>
</dbReference>
<reference evidence="2" key="1">
    <citation type="journal article" date="2019" name="Curr. Biol.">
        <title>Genome Sequence of Striga asiatica Provides Insight into the Evolution of Plant Parasitism.</title>
        <authorList>
            <person name="Yoshida S."/>
            <person name="Kim S."/>
            <person name="Wafula E.K."/>
            <person name="Tanskanen J."/>
            <person name="Kim Y.M."/>
            <person name="Honaas L."/>
            <person name="Yang Z."/>
            <person name="Spallek T."/>
            <person name="Conn C.E."/>
            <person name="Ichihashi Y."/>
            <person name="Cheong K."/>
            <person name="Cui S."/>
            <person name="Der J.P."/>
            <person name="Gundlach H."/>
            <person name="Jiao Y."/>
            <person name="Hori C."/>
            <person name="Ishida J.K."/>
            <person name="Kasahara H."/>
            <person name="Kiba T."/>
            <person name="Kim M.S."/>
            <person name="Koo N."/>
            <person name="Laohavisit A."/>
            <person name="Lee Y.H."/>
            <person name="Lumba S."/>
            <person name="McCourt P."/>
            <person name="Mortimer J.C."/>
            <person name="Mutuku J.M."/>
            <person name="Nomura T."/>
            <person name="Sasaki-Sekimoto Y."/>
            <person name="Seto Y."/>
            <person name="Wang Y."/>
            <person name="Wakatake T."/>
            <person name="Sakakibara H."/>
            <person name="Demura T."/>
            <person name="Yamaguchi S."/>
            <person name="Yoneyama K."/>
            <person name="Manabe R.I."/>
            <person name="Nelson D.C."/>
            <person name="Schulman A.H."/>
            <person name="Timko M.P."/>
            <person name="dePamphilis C.W."/>
            <person name="Choi D."/>
            <person name="Shirasu K."/>
        </authorList>
    </citation>
    <scope>NUCLEOTIDE SEQUENCE [LARGE SCALE GENOMIC DNA]</scope>
    <source>
        <strain evidence="2">cv. UVA1</strain>
    </source>
</reference>
<comment type="caution">
    <text evidence="1">The sequence shown here is derived from an EMBL/GenBank/DDBJ whole genome shotgun (WGS) entry which is preliminary data.</text>
</comment>
<evidence type="ECO:0000313" key="2">
    <source>
        <dbReference type="Proteomes" id="UP000325081"/>
    </source>
</evidence>
<dbReference type="AlphaFoldDB" id="A0A5A7QXS9"/>
<protein>
    <submittedName>
        <fullName evidence="1">Integrase-type DNA-binding superfamily protein</fullName>
    </submittedName>
</protein>
<organism evidence="1 2">
    <name type="scientific">Striga asiatica</name>
    <name type="common">Asiatic witchweed</name>
    <name type="synonym">Buchnera asiatica</name>
    <dbReference type="NCBI Taxonomy" id="4170"/>
    <lineage>
        <taxon>Eukaryota</taxon>
        <taxon>Viridiplantae</taxon>
        <taxon>Streptophyta</taxon>
        <taxon>Embryophyta</taxon>
        <taxon>Tracheophyta</taxon>
        <taxon>Spermatophyta</taxon>
        <taxon>Magnoliopsida</taxon>
        <taxon>eudicotyledons</taxon>
        <taxon>Gunneridae</taxon>
        <taxon>Pentapetalae</taxon>
        <taxon>asterids</taxon>
        <taxon>lamiids</taxon>
        <taxon>Lamiales</taxon>
        <taxon>Orobanchaceae</taxon>
        <taxon>Buchnereae</taxon>
        <taxon>Striga</taxon>
    </lineage>
</organism>
<dbReference type="EMBL" id="BKCP01009181">
    <property type="protein sequence ID" value="GER50213.1"/>
    <property type="molecule type" value="Genomic_DNA"/>
</dbReference>
<name>A0A5A7QXS9_STRAF</name>
<proteinExistence type="predicted"/>
<evidence type="ECO:0000313" key="1">
    <source>
        <dbReference type="EMBL" id="GER50213.1"/>
    </source>
</evidence>
<accession>A0A5A7QXS9</accession>
<keyword evidence="2" id="KW-1185">Reference proteome</keyword>
<keyword evidence="1" id="KW-0238">DNA-binding</keyword>
<sequence length="115" mass="13368">MYIRLCASHIQIRRRGRAVLRRFWAEIRVLAKVKSKSRQQHGARYTVPQQWRQVDDGADERHLGQLSSTVLFECGAIPDGLFNGRKVFAMGCLKATHMRKALWLLVLEYKKGEEE</sequence>
<dbReference type="Proteomes" id="UP000325081">
    <property type="component" value="Unassembled WGS sequence"/>
</dbReference>